<name>A0ABR2XU33_9PEZI</name>
<evidence type="ECO:0000313" key="2">
    <source>
        <dbReference type="Proteomes" id="UP001465668"/>
    </source>
</evidence>
<organism evidence="1 2">
    <name type="scientific">Seiridium cardinale</name>
    <dbReference type="NCBI Taxonomy" id="138064"/>
    <lineage>
        <taxon>Eukaryota</taxon>
        <taxon>Fungi</taxon>
        <taxon>Dikarya</taxon>
        <taxon>Ascomycota</taxon>
        <taxon>Pezizomycotina</taxon>
        <taxon>Sordariomycetes</taxon>
        <taxon>Xylariomycetidae</taxon>
        <taxon>Amphisphaeriales</taxon>
        <taxon>Sporocadaceae</taxon>
        <taxon>Seiridium</taxon>
    </lineage>
</organism>
<gene>
    <name evidence="1" type="ORF">SCAR479_06153</name>
</gene>
<reference evidence="1 2" key="1">
    <citation type="submission" date="2024-02" db="EMBL/GenBank/DDBJ databases">
        <title>First draft genome assembly of two strains of Seiridium cardinale.</title>
        <authorList>
            <person name="Emiliani G."/>
            <person name="Scali E."/>
        </authorList>
    </citation>
    <scope>NUCLEOTIDE SEQUENCE [LARGE SCALE GENOMIC DNA]</scope>
    <source>
        <strain evidence="1 2">BM-138-000479</strain>
    </source>
</reference>
<comment type="caution">
    <text evidence="1">The sequence shown here is derived from an EMBL/GenBank/DDBJ whole genome shotgun (WGS) entry which is preliminary data.</text>
</comment>
<dbReference type="Proteomes" id="UP001465668">
    <property type="component" value="Unassembled WGS sequence"/>
</dbReference>
<evidence type="ECO:0000313" key="1">
    <source>
        <dbReference type="EMBL" id="KAK9777085.1"/>
    </source>
</evidence>
<protein>
    <submittedName>
        <fullName evidence="1">Glucose-methanol-choline oxidoreductase N-terminal domain-containing protein</fullName>
    </submittedName>
</protein>
<sequence length="111" mass="12269">MSSFDKSLKRSPWRRSFTSSTNLAPLPLVVPSRTPSCLFKATSPMVIFLLLPSSPEDTAYVELERSVLEHGAEFYSSSWFMFLAQANLHEGAKSFIGTDLLPESYASLGCS</sequence>
<dbReference type="EMBL" id="JARVKM010000023">
    <property type="protein sequence ID" value="KAK9777085.1"/>
    <property type="molecule type" value="Genomic_DNA"/>
</dbReference>
<accession>A0ABR2XU33</accession>
<proteinExistence type="predicted"/>
<keyword evidence="2" id="KW-1185">Reference proteome</keyword>